<protein>
    <recommendedName>
        <fullName evidence="4">RRM domain-containing protein</fullName>
    </recommendedName>
</protein>
<accession>A0A9J6C9Q7</accession>
<feature type="compositionally biased region" description="Polar residues" evidence="1">
    <location>
        <begin position="21"/>
        <end position="41"/>
    </location>
</feature>
<sequence>MADNDGQNSSITEENNSSTIQKDNYTQEMLPSSSSSGLQQASVENMTYEDGVAIYTDEKTNYKYKWCKETKQWKPLENEHYKWCDETQKWIPKAVENEYYRWCNKTNQWIPKMKQESGKEPGVYDYDEKEGCQIYTDQDGAVFFWDNEKKAWFPRIDDDFLALYQLNYGFVDNTNTVSKSDEKRDETKVQPTETKANAMENDDESKQDIHQAGKKRKAPAAPPKWFDIPPEQNTKVYVSNLPLDITDNEFSEIMGKCGMVMKDVKTGKLKLKLYRDSNGELKGDGLCHYIKFLRRRTFIPCNQLNDSLTNLPSAH</sequence>
<reference evidence="2" key="1">
    <citation type="submission" date="2021-03" db="EMBL/GenBank/DDBJ databases">
        <title>Chromosome level genome of the anhydrobiotic midge Polypedilum vanderplanki.</title>
        <authorList>
            <person name="Yoshida Y."/>
            <person name="Kikawada T."/>
            <person name="Gusev O."/>
        </authorList>
    </citation>
    <scope>NUCLEOTIDE SEQUENCE</scope>
    <source>
        <strain evidence="2">NIAS01</strain>
        <tissue evidence="2">Whole body or cell culture</tissue>
    </source>
</reference>
<dbReference type="PANTHER" id="PTHR15608:SF0">
    <property type="entry name" value="HIV TAT-SPECIFIC FACTOR 1"/>
    <property type="match status" value="1"/>
</dbReference>
<dbReference type="InterPro" id="IPR012677">
    <property type="entry name" value="Nucleotide-bd_a/b_plait_sf"/>
</dbReference>
<dbReference type="Proteomes" id="UP001107558">
    <property type="component" value="Chromosome 2"/>
</dbReference>
<dbReference type="SUPFAM" id="SSF54928">
    <property type="entry name" value="RNA-binding domain, RBD"/>
    <property type="match status" value="1"/>
</dbReference>
<organism evidence="2 3">
    <name type="scientific">Polypedilum vanderplanki</name>
    <name type="common">Sleeping chironomid midge</name>
    <dbReference type="NCBI Taxonomy" id="319348"/>
    <lineage>
        <taxon>Eukaryota</taxon>
        <taxon>Metazoa</taxon>
        <taxon>Ecdysozoa</taxon>
        <taxon>Arthropoda</taxon>
        <taxon>Hexapoda</taxon>
        <taxon>Insecta</taxon>
        <taxon>Pterygota</taxon>
        <taxon>Neoptera</taxon>
        <taxon>Endopterygota</taxon>
        <taxon>Diptera</taxon>
        <taxon>Nematocera</taxon>
        <taxon>Chironomoidea</taxon>
        <taxon>Chironomidae</taxon>
        <taxon>Chironominae</taxon>
        <taxon>Polypedilum</taxon>
        <taxon>Polypedilum</taxon>
    </lineage>
</organism>
<keyword evidence="3" id="KW-1185">Reference proteome</keyword>
<dbReference type="GO" id="GO:0005684">
    <property type="term" value="C:U2-type spliceosomal complex"/>
    <property type="evidence" value="ECO:0007669"/>
    <property type="project" value="TreeGrafter"/>
</dbReference>
<feature type="region of interest" description="Disordered" evidence="1">
    <location>
        <begin position="175"/>
        <end position="226"/>
    </location>
</feature>
<feature type="compositionally biased region" description="Basic and acidic residues" evidence="1">
    <location>
        <begin position="179"/>
        <end position="188"/>
    </location>
</feature>
<dbReference type="EMBL" id="JADBJN010000002">
    <property type="protein sequence ID" value="KAG5678499.1"/>
    <property type="molecule type" value="Genomic_DNA"/>
</dbReference>
<evidence type="ECO:0000313" key="3">
    <source>
        <dbReference type="Proteomes" id="UP001107558"/>
    </source>
</evidence>
<evidence type="ECO:0008006" key="4">
    <source>
        <dbReference type="Google" id="ProtNLM"/>
    </source>
</evidence>
<dbReference type="Gene3D" id="3.30.70.330">
    <property type="match status" value="1"/>
</dbReference>
<feature type="region of interest" description="Disordered" evidence="1">
    <location>
        <begin position="1"/>
        <end position="41"/>
    </location>
</feature>
<name>A0A9J6C9Q7_POLVA</name>
<comment type="caution">
    <text evidence="2">The sequence shown here is derived from an EMBL/GenBank/DDBJ whole genome shotgun (WGS) entry which is preliminary data.</text>
</comment>
<evidence type="ECO:0000256" key="1">
    <source>
        <dbReference type="SAM" id="MobiDB-lite"/>
    </source>
</evidence>
<gene>
    <name evidence="2" type="ORF">PVAND_008166</name>
</gene>
<dbReference type="GO" id="GO:0003723">
    <property type="term" value="F:RNA binding"/>
    <property type="evidence" value="ECO:0007669"/>
    <property type="project" value="TreeGrafter"/>
</dbReference>
<dbReference type="InterPro" id="IPR034393">
    <property type="entry name" value="TatSF1-like"/>
</dbReference>
<dbReference type="GO" id="GO:0005686">
    <property type="term" value="C:U2 snRNP"/>
    <property type="evidence" value="ECO:0007669"/>
    <property type="project" value="TreeGrafter"/>
</dbReference>
<dbReference type="InterPro" id="IPR035979">
    <property type="entry name" value="RBD_domain_sf"/>
</dbReference>
<feature type="compositionally biased region" description="Low complexity" evidence="1">
    <location>
        <begin position="8"/>
        <end position="20"/>
    </location>
</feature>
<dbReference type="OrthoDB" id="10258585at2759"/>
<dbReference type="AlphaFoldDB" id="A0A9J6C9Q7"/>
<dbReference type="PANTHER" id="PTHR15608">
    <property type="entry name" value="SPLICING FACTOR U2AF-ASSOCIATED PROTEIN 2"/>
    <property type="match status" value="1"/>
</dbReference>
<evidence type="ECO:0000313" key="2">
    <source>
        <dbReference type="EMBL" id="KAG5678499.1"/>
    </source>
</evidence>
<proteinExistence type="predicted"/>